<dbReference type="AlphaFoldDB" id="A0A7W4UNW1"/>
<accession>A0A7W4UNW1</accession>
<feature type="compositionally biased region" description="Low complexity" evidence="1">
    <location>
        <begin position="7"/>
        <end position="34"/>
    </location>
</feature>
<keyword evidence="3" id="KW-1185">Reference proteome</keyword>
<name>A0A7W4UNW1_9MICO</name>
<organism evidence="2 3">
    <name type="scientific">Pseudoclavibacter helvolus</name>
    <dbReference type="NCBI Taxonomy" id="255205"/>
    <lineage>
        <taxon>Bacteria</taxon>
        <taxon>Bacillati</taxon>
        <taxon>Actinomycetota</taxon>
        <taxon>Actinomycetes</taxon>
        <taxon>Micrococcales</taxon>
        <taxon>Microbacteriaceae</taxon>
        <taxon>Pseudoclavibacter</taxon>
    </lineage>
</organism>
<feature type="region of interest" description="Disordered" evidence="1">
    <location>
        <begin position="1"/>
        <end position="45"/>
    </location>
</feature>
<protein>
    <submittedName>
        <fullName evidence="2">Uncharacterized protein</fullName>
    </submittedName>
</protein>
<evidence type="ECO:0000313" key="2">
    <source>
        <dbReference type="EMBL" id="MBB2957900.1"/>
    </source>
</evidence>
<proteinExistence type="predicted"/>
<sequence>MRPGRFSGSPAAPQPTASASDSAPASANSVAPAAEGTPSQDSLEGIPMEEMTNQPVPVQMTQCLTQHAKWIDLPAGKTSGDLYTRIAAHEQELLFLLPDEVGGFDNVNIAAGPGPRGTVGVSVVGFAAGGNDAETAWQALRAKSPEVEAAAAAIEAEGASFAPRLVDFSYATLCKADLAVTSLWTSNDDGLTSVRMDVELNRIILGIDAALFSDSYRQDLLATAPAGVFEFEEVQ</sequence>
<dbReference type="EMBL" id="JACHWJ010000003">
    <property type="protein sequence ID" value="MBB2957900.1"/>
    <property type="molecule type" value="Genomic_DNA"/>
</dbReference>
<dbReference type="RefSeq" id="WP_183624752.1">
    <property type="nucleotide sequence ID" value="NZ_JACHWJ010000003.1"/>
</dbReference>
<reference evidence="2 3" key="1">
    <citation type="submission" date="2020-08" db="EMBL/GenBank/DDBJ databases">
        <title>Sequencing the genomes of 1000 actinobacteria strains.</title>
        <authorList>
            <person name="Klenk H.-P."/>
        </authorList>
    </citation>
    <scope>NUCLEOTIDE SEQUENCE [LARGE SCALE GENOMIC DNA]</scope>
    <source>
        <strain evidence="2 3">DSM 20419</strain>
    </source>
</reference>
<evidence type="ECO:0000313" key="3">
    <source>
        <dbReference type="Proteomes" id="UP000545286"/>
    </source>
</evidence>
<dbReference type="Proteomes" id="UP000545286">
    <property type="component" value="Unassembled WGS sequence"/>
</dbReference>
<comment type="caution">
    <text evidence="2">The sequence shown here is derived from an EMBL/GenBank/DDBJ whole genome shotgun (WGS) entry which is preliminary data.</text>
</comment>
<evidence type="ECO:0000256" key="1">
    <source>
        <dbReference type="SAM" id="MobiDB-lite"/>
    </source>
</evidence>
<gene>
    <name evidence="2" type="ORF">FHX72_002045</name>
</gene>